<dbReference type="AlphaFoldDB" id="A0A2A5JLT9"/>
<name>A0A2A5JLT9_PSEO7</name>
<dbReference type="InterPro" id="IPR036520">
    <property type="entry name" value="UPF0759_sf"/>
</dbReference>
<sequence>MLKEYGQVFNSVEGNTTFYADPNPQTVLKWRDQVPDDFRFTFKIPKRFSHEMALSHCQDELLAWCKTMAPLFPKIGVLMLQLPAQFAPQHLAKMQQFLSWLPQELTLGVEVRHGDFYRKGEAERRYNQYLIKNNYNRIVMDTRALFSEPASTPAIVDAQQKKPRLPVHAIATGNSPVLRFVGCSALESNRDFYQPWLTKLKQWLNEGKSPYMFFHTADNFDAPFLARQFIADLNIQHQINNPFPAEKEAKQEALF</sequence>
<protein>
    <recommendedName>
        <fullName evidence="3">DUF72 domain-containing protein</fullName>
    </recommendedName>
</protein>
<comment type="caution">
    <text evidence="1">The sequence shown here is derived from an EMBL/GenBank/DDBJ whole genome shotgun (WGS) entry which is preliminary data.</text>
</comment>
<evidence type="ECO:0000313" key="2">
    <source>
        <dbReference type="Proteomes" id="UP000228621"/>
    </source>
</evidence>
<dbReference type="Proteomes" id="UP000228621">
    <property type="component" value="Unassembled WGS sequence"/>
</dbReference>
<proteinExistence type="predicted"/>
<dbReference type="PANTHER" id="PTHR30348:SF9">
    <property type="entry name" value="UPF0759 PROTEIN YECE"/>
    <property type="match status" value="1"/>
</dbReference>
<evidence type="ECO:0000313" key="1">
    <source>
        <dbReference type="EMBL" id="PCK30386.1"/>
    </source>
</evidence>
<dbReference type="PANTHER" id="PTHR30348">
    <property type="entry name" value="UNCHARACTERIZED PROTEIN YECE"/>
    <property type="match status" value="1"/>
</dbReference>
<accession>A0A2A5JLT9</accession>
<dbReference type="OrthoDB" id="9780310at2"/>
<dbReference type="Gene3D" id="3.20.20.410">
    <property type="entry name" value="Protein of unknown function UPF0759"/>
    <property type="match status" value="1"/>
</dbReference>
<dbReference type="InterPro" id="IPR002763">
    <property type="entry name" value="DUF72"/>
</dbReference>
<keyword evidence="2" id="KW-1185">Reference proteome</keyword>
<dbReference type="EMBL" id="NKHF01000086">
    <property type="protein sequence ID" value="PCK30386.1"/>
    <property type="molecule type" value="Genomic_DNA"/>
</dbReference>
<organism evidence="1 2">
    <name type="scientific">Pseudoalteromonas piscicida</name>
    <dbReference type="NCBI Taxonomy" id="43662"/>
    <lineage>
        <taxon>Bacteria</taxon>
        <taxon>Pseudomonadati</taxon>
        <taxon>Pseudomonadota</taxon>
        <taxon>Gammaproteobacteria</taxon>
        <taxon>Alteromonadales</taxon>
        <taxon>Pseudoalteromonadaceae</taxon>
        <taxon>Pseudoalteromonas</taxon>
    </lineage>
</organism>
<evidence type="ECO:0008006" key="3">
    <source>
        <dbReference type="Google" id="ProtNLM"/>
    </source>
</evidence>
<gene>
    <name evidence="1" type="ORF">CEX98_17855</name>
</gene>
<dbReference type="Pfam" id="PF01904">
    <property type="entry name" value="DUF72"/>
    <property type="match status" value="1"/>
</dbReference>
<reference evidence="2" key="1">
    <citation type="journal article" date="2019" name="Genome Announc.">
        <title>Draft Genome Sequence of Pseudoalteromonas piscicida Strain 36Y ROTHPW, an Hypersaline Seawater Isolate from the South Coast of Sonora, Mexico.</title>
        <authorList>
            <person name="Sanchez-Diaz R."/>
            <person name="Molina-Garza Z.J."/>
            <person name="Cruz-Suarez L.E."/>
            <person name="Selvin J."/>
            <person name="Kiran G.S."/>
            <person name="Ibarra-Gamez J.C."/>
            <person name="Gomez-Gil B."/>
            <person name="Galaviz-Silva L."/>
        </authorList>
    </citation>
    <scope>NUCLEOTIDE SEQUENCE [LARGE SCALE GENOMIC DNA]</scope>
    <source>
        <strain evidence="2">36Y_RITHPW</strain>
    </source>
</reference>
<dbReference type="SUPFAM" id="SSF117396">
    <property type="entry name" value="TM1631-like"/>
    <property type="match status" value="1"/>
</dbReference>